<keyword evidence="3" id="KW-0378">Hydrolase</keyword>
<organism evidence="4">
    <name type="scientific">Isoptericola variabilis (strain 225)</name>
    <dbReference type="NCBI Taxonomy" id="743718"/>
    <lineage>
        <taxon>Bacteria</taxon>
        <taxon>Bacillati</taxon>
        <taxon>Actinomycetota</taxon>
        <taxon>Actinomycetes</taxon>
        <taxon>Micrococcales</taxon>
        <taxon>Promicromonosporaceae</taxon>
        <taxon>Isoptericola</taxon>
    </lineage>
</organism>
<evidence type="ECO:0000259" key="2">
    <source>
        <dbReference type="PROSITE" id="PS51704"/>
    </source>
</evidence>
<proteinExistence type="predicted"/>
<dbReference type="PANTHER" id="PTHR46211">
    <property type="entry name" value="GLYCEROPHOSPHORYL DIESTER PHOSPHODIESTERASE"/>
    <property type="match status" value="1"/>
</dbReference>
<dbReference type="InterPro" id="IPR017946">
    <property type="entry name" value="PLC-like_Pdiesterase_TIM-brl"/>
</dbReference>
<dbReference type="HOGENOM" id="CLU_030006_3_4_11"/>
<dbReference type="RefSeq" id="WP_013837451.1">
    <property type="nucleotide sequence ID" value="NC_015588.1"/>
</dbReference>
<dbReference type="PROSITE" id="PS51704">
    <property type="entry name" value="GP_PDE"/>
    <property type="match status" value="1"/>
</dbReference>
<dbReference type="eggNOG" id="COG0584">
    <property type="taxonomic scope" value="Bacteria"/>
</dbReference>
<feature type="domain" description="GP-PDE" evidence="2">
    <location>
        <begin position="13"/>
        <end position="250"/>
    </location>
</feature>
<protein>
    <submittedName>
        <fullName evidence="3">Glycerophosphodiester phosphodiesterase</fullName>
        <ecNumber evidence="3">3.1.4.46</ecNumber>
    </submittedName>
</protein>
<dbReference type="SUPFAM" id="SSF51695">
    <property type="entry name" value="PLC-like phosphodiesterases"/>
    <property type="match status" value="1"/>
</dbReference>
<dbReference type="InterPro" id="IPR030395">
    <property type="entry name" value="GP_PDE_dom"/>
</dbReference>
<dbReference type="GO" id="GO:0006629">
    <property type="term" value="P:lipid metabolic process"/>
    <property type="evidence" value="ECO:0007669"/>
    <property type="project" value="InterPro"/>
</dbReference>
<reference evidence="3 4" key="1">
    <citation type="submission" date="2011-05" db="EMBL/GenBank/DDBJ databases">
        <title>Complete sequence of Isoptericola variabilis 225.</title>
        <authorList>
            <consortium name="US DOE Joint Genome Institute"/>
            <person name="Lucas S."/>
            <person name="Han J."/>
            <person name="Lapidus A."/>
            <person name="Cheng J.-F."/>
            <person name="Goodwin L."/>
            <person name="Pitluck S."/>
            <person name="Peters L."/>
            <person name="Mikhailova N."/>
            <person name="Zeytun A."/>
            <person name="Han C."/>
            <person name="Tapia R."/>
            <person name="Land M."/>
            <person name="Hauser L."/>
            <person name="Kyrpides N."/>
            <person name="Ivanova N."/>
            <person name="Pagani I."/>
            <person name="Siebers A."/>
            <person name="Allgaier M."/>
            <person name="Thelen M."/>
            <person name="Hugenholtz P."/>
            <person name="Gladden J."/>
            <person name="Woyke T."/>
        </authorList>
    </citation>
    <scope>NUCLEOTIDE SEQUENCE [LARGE SCALE GENOMIC DNA]</scope>
    <source>
        <strain evidence="4">225</strain>
    </source>
</reference>
<gene>
    <name evidence="3" type="ordered locus">Isova_0252</name>
</gene>
<dbReference type="AlphaFoldDB" id="F6FSB5"/>
<dbReference type="EMBL" id="CP002810">
    <property type="protein sequence ID" value="AEG43056.1"/>
    <property type="molecule type" value="Genomic_DNA"/>
</dbReference>
<dbReference type="PANTHER" id="PTHR46211:SF1">
    <property type="entry name" value="GLYCEROPHOSPHODIESTER PHOSPHODIESTERASE, CYTOPLASMIC"/>
    <property type="match status" value="1"/>
</dbReference>
<evidence type="ECO:0000313" key="4">
    <source>
        <dbReference type="Proteomes" id="UP000009236"/>
    </source>
</evidence>
<name>F6FSB5_ISOV2</name>
<dbReference type="GO" id="GO:0008889">
    <property type="term" value="F:glycerophosphodiester phosphodiesterase activity"/>
    <property type="evidence" value="ECO:0007669"/>
    <property type="project" value="UniProtKB-EC"/>
</dbReference>
<sequence length="296" mass="31174">MSLGPAVPAGGGPAVVAHRGNSAVAPQNTLAALEAAWRAGAGSIEIDVRLTRDGEVVVIHDETVDATTSGTGALADLDLAAVRELDAGSWFSPAYAGQRVPTFAEVVELLLARPGVELLLEVKGAWTAEQVRRLTTPLRDAGLADRVVAQSFWPETVAALREVEPGLRRGLLVAALDDGLLARCAELGVVACNPLGTLLLEDPGLVDRLHDAGLQVTVWTLNEPEEWAQAVRLGVDGIITDRPDRLVGWLAGVRVGAGREGRVRSRWRLEETSKRGGRALGGTPADRTLGVQPTLA</sequence>
<dbReference type="EC" id="3.1.4.46" evidence="3"/>
<evidence type="ECO:0000313" key="3">
    <source>
        <dbReference type="EMBL" id="AEG43056.1"/>
    </source>
</evidence>
<feature type="region of interest" description="Disordered" evidence="1">
    <location>
        <begin position="274"/>
        <end position="296"/>
    </location>
</feature>
<dbReference type="KEGG" id="iva:Isova_0252"/>
<dbReference type="Gene3D" id="3.20.20.190">
    <property type="entry name" value="Phosphatidylinositol (PI) phosphodiesterase"/>
    <property type="match status" value="1"/>
</dbReference>
<dbReference type="Proteomes" id="UP000009236">
    <property type="component" value="Chromosome"/>
</dbReference>
<accession>F6FSB5</accession>
<keyword evidence="4" id="KW-1185">Reference proteome</keyword>
<dbReference type="Pfam" id="PF03009">
    <property type="entry name" value="GDPD"/>
    <property type="match status" value="1"/>
</dbReference>
<dbReference type="STRING" id="743718.Isova_0252"/>
<evidence type="ECO:0000256" key="1">
    <source>
        <dbReference type="SAM" id="MobiDB-lite"/>
    </source>
</evidence>